<evidence type="ECO:0000313" key="2">
    <source>
        <dbReference type="Proteomes" id="UP000244906"/>
    </source>
</evidence>
<comment type="caution">
    <text evidence="1">The sequence shown here is derived from an EMBL/GenBank/DDBJ whole genome shotgun (WGS) entry which is preliminary data.</text>
</comment>
<dbReference type="EMBL" id="QDDL01000011">
    <property type="protein sequence ID" value="PVZ64962.1"/>
    <property type="molecule type" value="Genomic_DNA"/>
</dbReference>
<name>A0A2V1GWD6_9GAMM</name>
<protein>
    <submittedName>
        <fullName evidence="1">Uncharacterized protein</fullName>
    </submittedName>
</protein>
<proteinExistence type="predicted"/>
<keyword evidence="2" id="KW-1185">Reference proteome</keyword>
<dbReference type="AlphaFoldDB" id="A0A2V1GWD6"/>
<accession>A0A2V1GWD6</accession>
<dbReference type="Proteomes" id="UP000244906">
    <property type="component" value="Unassembled WGS sequence"/>
</dbReference>
<reference evidence="1 2" key="1">
    <citation type="submission" date="2018-04" db="EMBL/GenBank/DDBJ databases">
        <title>Thalassorhabdus spongiae gen. nov., sp. nov., isolated from a marine sponge in South-West Iceland.</title>
        <authorList>
            <person name="Knobloch S."/>
            <person name="Daussin A."/>
            <person name="Johannsson R."/>
            <person name="Marteinsson V.T."/>
        </authorList>
    </citation>
    <scope>NUCLEOTIDE SEQUENCE [LARGE SCALE GENOMIC DNA]</scope>
    <source>
        <strain evidence="1 2">Hp12</strain>
    </source>
</reference>
<organism evidence="1 2">
    <name type="scientific">Pelagibaculum spongiae</name>
    <dbReference type="NCBI Taxonomy" id="2080658"/>
    <lineage>
        <taxon>Bacteria</taxon>
        <taxon>Pseudomonadati</taxon>
        <taxon>Pseudomonadota</taxon>
        <taxon>Gammaproteobacteria</taxon>
        <taxon>Oceanospirillales</taxon>
        <taxon>Pelagibaculum</taxon>
    </lineage>
</organism>
<sequence length="217" mass="23996">MADYVESPQTALQMLAELAGSNKWPFVGYVQQALEKKIQSGETVSIDLSFGLCAQFIAHNCNFARFKIASNPGEQSKSFFTKGHQYQKLVDKAGMTIFSGKMGEFSGACVASLPSLSVIDKALVDGVPVIVHLMGRYFAYVLSNTHLCFFDPNAGCIQVDVPNSSSVKSTIEIISRQYVRKYYQIKSGVSVDYLLLKSTAHPIYFLMKMQGDWGDDE</sequence>
<gene>
    <name evidence="1" type="ORF">DC094_19055</name>
</gene>
<evidence type="ECO:0000313" key="1">
    <source>
        <dbReference type="EMBL" id="PVZ64962.1"/>
    </source>
</evidence>